<feature type="region of interest" description="Disordered" evidence="1">
    <location>
        <begin position="13"/>
        <end position="44"/>
    </location>
</feature>
<evidence type="ECO:0000313" key="2">
    <source>
        <dbReference type="EMBL" id="CAG8464821.1"/>
    </source>
</evidence>
<protein>
    <submittedName>
        <fullName evidence="2">6657_t:CDS:1</fullName>
    </submittedName>
</protein>
<dbReference type="EMBL" id="CAJVPK010000166">
    <property type="protein sequence ID" value="CAG8464821.1"/>
    <property type="molecule type" value="Genomic_DNA"/>
</dbReference>
<organism evidence="2 3">
    <name type="scientific">Diversispora eburnea</name>
    <dbReference type="NCBI Taxonomy" id="1213867"/>
    <lineage>
        <taxon>Eukaryota</taxon>
        <taxon>Fungi</taxon>
        <taxon>Fungi incertae sedis</taxon>
        <taxon>Mucoromycota</taxon>
        <taxon>Glomeromycotina</taxon>
        <taxon>Glomeromycetes</taxon>
        <taxon>Diversisporales</taxon>
        <taxon>Diversisporaceae</taxon>
        <taxon>Diversispora</taxon>
    </lineage>
</organism>
<dbReference type="Proteomes" id="UP000789706">
    <property type="component" value="Unassembled WGS sequence"/>
</dbReference>
<sequence length="114" mass="13345">MSIMKWVDGHEVTSSLDNNNADQQAHSCSKADTEDEPRSLIPPQRMGEINRAYRDYKKRPESLAKRIWELVRNDGTPDRKRFLAAHNLVKEILERKGYRQAYISRWGLIFRGDT</sequence>
<feature type="compositionally biased region" description="Polar residues" evidence="1">
    <location>
        <begin position="13"/>
        <end position="27"/>
    </location>
</feature>
<dbReference type="OrthoDB" id="2349168at2759"/>
<name>A0A9N8VXK4_9GLOM</name>
<accession>A0A9N8VXK4</accession>
<comment type="caution">
    <text evidence="2">The sequence shown here is derived from an EMBL/GenBank/DDBJ whole genome shotgun (WGS) entry which is preliminary data.</text>
</comment>
<gene>
    <name evidence="2" type="ORF">DEBURN_LOCUS2863</name>
</gene>
<dbReference type="AlphaFoldDB" id="A0A9N8VXK4"/>
<evidence type="ECO:0000313" key="3">
    <source>
        <dbReference type="Proteomes" id="UP000789706"/>
    </source>
</evidence>
<reference evidence="2" key="1">
    <citation type="submission" date="2021-06" db="EMBL/GenBank/DDBJ databases">
        <authorList>
            <person name="Kallberg Y."/>
            <person name="Tangrot J."/>
            <person name="Rosling A."/>
        </authorList>
    </citation>
    <scope>NUCLEOTIDE SEQUENCE</scope>
    <source>
        <strain evidence="2">AZ414A</strain>
    </source>
</reference>
<feature type="compositionally biased region" description="Basic and acidic residues" evidence="1">
    <location>
        <begin position="29"/>
        <end position="38"/>
    </location>
</feature>
<proteinExistence type="predicted"/>
<evidence type="ECO:0000256" key="1">
    <source>
        <dbReference type="SAM" id="MobiDB-lite"/>
    </source>
</evidence>
<keyword evidence="3" id="KW-1185">Reference proteome</keyword>